<dbReference type="Pfam" id="PF13237">
    <property type="entry name" value="Fer4_10"/>
    <property type="match status" value="1"/>
</dbReference>
<dbReference type="PROSITE" id="PS00198">
    <property type="entry name" value="4FE4S_FER_1"/>
    <property type="match status" value="1"/>
</dbReference>
<keyword evidence="10" id="KW-1185">Reference proteome</keyword>
<dbReference type="PANTHER" id="PTHR43687:SF6">
    <property type="entry name" value="L-ASPARTATE SEMIALDEHYDE SULFURTRANSFERASE IRON-SULFUR SUBUNIT"/>
    <property type="match status" value="1"/>
</dbReference>
<dbReference type="SUPFAM" id="SSF54862">
    <property type="entry name" value="4Fe-4S ferredoxins"/>
    <property type="match status" value="1"/>
</dbReference>
<evidence type="ECO:0000259" key="8">
    <source>
        <dbReference type="PROSITE" id="PS51379"/>
    </source>
</evidence>
<evidence type="ECO:0000256" key="3">
    <source>
        <dbReference type="ARBA" id="ARBA00022723"/>
    </source>
</evidence>
<dbReference type="InterPro" id="IPR050572">
    <property type="entry name" value="Fe-S_Ferredoxin"/>
</dbReference>
<name>A0A1B7LI09_9FIRM</name>
<evidence type="ECO:0000313" key="9">
    <source>
        <dbReference type="EMBL" id="OAT85824.1"/>
    </source>
</evidence>
<evidence type="ECO:0000256" key="5">
    <source>
        <dbReference type="ARBA" id="ARBA00022982"/>
    </source>
</evidence>
<dbReference type="RefSeq" id="WP_066666564.1">
    <property type="nucleotide sequence ID" value="NZ_LYVF01000047.1"/>
</dbReference>
<comment type="caution">
    <text evidence="9">The sequence shown here is derived from an EMBL/GenBank/DDBJ whole genome shotgun (WGS) entry which is preliminary data.</text>
</comment>
<feature type="domain" description="4Fe-4S ferredoxin-type" evidence="8">
    <location>
        <begin position="11"/>
        <end position="40"/>
    </location>
</feature>
<keyword evidence="3" id="KW-0479">Metal-binding</keyword>
<protein>
    <recommendedName>
        <fullName evidence="8">4Fe-4S ferredoxin-type domain-containing protein</fullName>
    </recommendedName>
</protein>
<evidence type="ECO:0000256" key="2">
    <source>
        <dbReference type="ARBA" id="ARBA00022485"/>
    </source>
</evidence>
<sequence length="73" mass="7827">MAQVLTKTITTRVDIQRALCKKCGICLAFCPAGVFARNERGEVIVAHAESCKHCGLCQSLCPDYAVTAQEAIA</sequence>
<dbReference type="GO" id="GO:0046872">
    <property type="term" value="F:metal ion binding"/>
    <property type="evidence" value="ECO:0007669"/>
    <property type="project" value="UniProtKB-KW"/>
</dbReference>
<dbReference type="AlphaFoldDB" id="A0A1B7LI09"/>
<keyword evidence="2" id="KW-0004">4Fe-4S</keyword>
<dbReference type="PROSITE" id="PS51379">
    <property type="entry name" value="4FE4S_FER_2"/>
    <property type="match status" value="2"/>
</dbReference>
<accession>A0A1B7LI09</accession>
<keyword evidence="4" id="KW-0677">Repeat</keyword>
<reference evidence="9 10" key="1">
    <citation type="submission" date="2016-04" db="EMBL/GenBank/DDBJ databases">
        <authorList>
            <person name="Evans L.H."/>
            <person name="Alamgir A."/>
            <person name="Owens N."/>
            <person name="Weber N.D."/>
            <person name="Virtaneva K."/>
            <person name="Barbian K."/>
            <person name="Babar A."/>
            <person name="Rosenke K."/>
        </authorList>
    </citation>
    <scope>NUCLEOTIDE SEQUENCE [LARGE SCALE GENOMIC DNA]</scope>
    <source>
        <strain evidence="9 10">LMa1</strain>
    </source>
</reference>
<dbReference type="Gene3D" id="3.30.70.20">
    <property type="match status" value="1"/>
</dbReference>
<evidence type="ECO:0000256" key="4">
    <source>
        <dbReference type="ARBA" id="ARBA00022737"/>
    </source>
</evidence>
<dbReference type="STRING" id="1838280.A6M21_04910"/>
<dbReference type="InterPro" id="IPR017896">
    <property type="entry name" value="4Fe4S_Fe-S-bd"/>
</dbReference>
<dbReference type="EMBL" id="LYVF01000047">
    <property type="protein sequence ID" value="OAT85824.1"/>
    <property type="molecule type" value="Genomic_DNA"/>
</dbReference>
<evidence type="ECO:0000256" key="6">
    <source>
        <dbReference type="ARBA" id="ARBA00023004"/>
    </source>
</evidence>
<evidence type="ECO:0000256" key="1">
    <source>
        <dbReference type="ARBA" id="ARBA00022448"/>
    </source>
</evidence>
<keyword evidence="7" id="KW-0411">Iron-sulfur</keyword>
<keyword evidence="6" id="KW-0408">Iron</keyword>
<proteinExistence type="predicted"/>
<keyword evidence="5" id="KW-0249">Electron transport</keyword>
<dbReference type="PANTHER" id="PTHR43687">
    <property type="entry name" value="ADENYLYLSULFATE REDUCTASE, BETA SUBUNIT"/>
    <property type="match status" value="1"/>
</dbReference>
<keyword evidence="1" id="KW-0813">Transport</keyword>
<dbReference type="GO" id="GO:0051539">
    <property type="term" value="F:4 iron, 4 sulfur cluster binding"/>
    <property type="evidence" value="ECO:0007669"/>
    <property type="project" value="UniProtKB-KW"/>
</dbReference>
<organism evidence="9 10">
    <name type="scientific">Desulfotomaculum copahuensis</name>
    <dbReference type="NCBI Taxonomy" id="1838280"/>
    <lineage>
        <taxon>Bacteria</taxon>
        <taxon>Bacillati</taxon>
        <taxon>Bacillota</taxon>
        <taxon>Clostridia</taxon>
        <taxon>Eubacteriales</taxon>
        <taxon>Desulfotomaculaceae</taxon>
        <taxon>Desulfotomaculum</taxon>
    </lineage>
</organism>
<dbReference type="Proteomes" id="UP000078532">
    <property type="component" value="Unassembled WGS sequence"/>
</dbReference>
<feature type="domain" description="4Fe-4S ferredoxin-type" evidence="8">
    <location>
        <begin position="41"/>
        <end position="71"/>
    </location>
</feature>
<dbReference type="InterPro" id="IPR017900">
    <property type="entry name" value="4Fe4S_Fe_S_CS"/>
</dbReference>
<evidence type="ECO:0000313" key="10">
    <source>
        <dbReference type="Proteomes" id="UP000078532"/>
    </source>
</evidence>
<dbReference type="OrthoDB" id="9804603at2"/>
<evidence type="ECO:0000256" key="7">
    <source>
        <dbReference type="ARBA" id="ARBA00023014"/>
    </source>
</evidence>
<gene>
    <name evidence="9" type="ORF">A6M21_04910</name>
</gene>